<evidence type="ECO:0008006" key="7">
    <source>
        <dbReference type="Google" id="ProtNLM"/>
    </source>
</evidence>
<dbReference type="Proteomes" id="UP000257016">
    <property type="component" value="Unassembled WGS sequence"/>
</dbReference>
<dbReference type="EMBL" id="OGUU01000039">
    <property type="protein sequence ID" value="SPC25425.1"/>
    <property type="molecule type" value="Genomic_DNA"/>
</dbReference>
<evidence type="ECO:0000313" key="2">
    <source>
        <dbReference type="EMBL" id="SOY75231.1"/>
    </source>
</evidence>
<evidence type="ECO:0000313" key="5">
    <source>
        <dbReference type="EMBL" id="SPD69317.1"/>
    </source>
</evidence>
<dbReference type="EMBL" id="OFSP01000041">
    <property type="protein sequence ID" value="SOY75231.1"/>
    <property type="molecule type" value="Genomic_DNA"/>
</dbReference>
<dbReference type="Proteomes" id="UP000256297">
    <property type="component" value="Plasmid CBM2589_p"/>
</dbReference>
<accession>A0A375HTH8</accession>
<sequence length="167" mass="18318">MKRILWACILAADFSAANAQLYSFPAPPMTVADCRQGHHWYREPGRLPYCKVDDPPPPPPPPPPPTLVCRYEFWKFMIAIGPGGNCSADGGCDGYGYSVYDGVANNPTVARTWSSWDAGPIVHDPSAMWPLIQVDMQSRGYYAGATKTSTPGNGNYPGTSYYEVCKY</sequence>
<keyword evidence="5" id="KW-0614">Plasmid</keyword>
<feature type="chain" id="PRO_5041071242" description="Secreted protein" evidence="1">
    <location>
        <begin position="20"/>
        <end position="167"/>
    </location>
</feature>
<dbReference type="Proteomes" id="UP000254259">
    <property type="component" value="Plasmid CBM2636p"/>
</dbReference>
<proteinExistence type="predicted"/>
<dbReference type="AlphaFoldDB" id="A0A375HTH8"/>
<evidence type="ECO:0000313" key="3">
    <source>
        <dbReference type="EMBL" id="SOY77310.1"/>
    </source>
</evidence>
<dbReference type="EMBL" id="OFSN01000029">
    <property type="protein sequence ID" value="SOY77310.1"/>
    <property type="molecule type" value="Genomic_DNA"/>
</dbReference>
<evidence type="ECO:0000256" key="1">
    <source>
        <dbReference type="SAM" id="SignalP"/>
    </source>
</evidence>
<dbReference type="EMBL" id="LT984815">
    <property type="protein sequence ID" value="SPD69317.1"/>
    <property type="molecule type" value="Genomic_DNA"/>
</dbReference>
<name>A0A375HTH8_9BURK</name>
<keyword evidence="1" id="KW-0732">Signal</keyword>
<organism evidence="3">
    <name type="scientific">Cupriavidus taiwanensis</name>
    <dbReference type="NCBI Taxonomy" id="164546"/>
    <lineage>
        <taxon>Bacteria</taxon>
        <taxon>Pseudomonadati</taxon>
        <taxon>Pseudomonadota</taxon>
        <taxon>Betaproteobacteria</taxon>
        <taxon>Burkholderiales</taxon>
        <taxon>Burkholderiaceae</taxon>
        <taxon>Cupriavidus</taxon>
    </lineage>
</organism>
<geneLocation type="plasmid" evidence="5">
    <name>CBM2636p</name>
</geneLocation>
<evidence type="ECO:0000313" key="4">
    <source>
        <dbReference type="EMBL" id="SPC25425.1"/>
    </source>
</evidence>
<feature type="signal peptide" evidence="1">
    <location>
        <begin position="1"/>
        <end position="19"/>
    </location>
</feature>
<evidence type="ECO:0000313" key="6">
    <source>
        <dbReference type="Proteomes" id="UP000254259"/>
    </source>
</evidence>
<reference evidence="3 6" key="1">
    <citation type="submission" date="2018-01" db="EMBL/GenBank/DDBJ databases">
        <authorList>
            <person name="Clerissi C."/>
        </authorList>
    </citation>
    <scope>NUCLEOTIDE SEQUENCE</scope>
    <source>
        <strain evidence="3">Cupriavidus taiwanensis LMG 19430</strain>
        <strain evidence="2">Cupriavidus taiwanensis STM 3521</strain>
        <strain evidence="4">Cupriavidus taiwanensis STM 6021</strain>
        <strain evidence="5">Cupriavidus taiwanensis SWF 66322</strain>
        <plasmid evidence="5">CBM2636p</plasmid>
        <plasmid evidence="6">cbm2636p</plasmid>
    </source>
</reference>
<protein>
    <recommendedName>
        <fullName evidence="7">Secreted protein</fullName>
    </recommendedName>
</protein>
<geneLocation type="plasmid" evidence="6">
    <name>cbm2636p</name>
</geneLocation>
<gene>
    <name evidence="3" type="ORF">CBM2586_P100004</name>
    <name evidence="2" type="ORF">CBM2589_P100004</name>
    <name evidence="4" type="ORF">CBM2594_P40004</name>
    <name evidence="5" type="ORF">CBM2636_P20004</name>
</gene>
<dbReference type="Proteomes" id="UP000257139">
    <property type="component" value="Plasmid CBM2594_p"/>
</dbReference>